<evidence type="ECO:0000313" key="8">
    <source>
        <dbReference type="EMBL" id="AGL62371.1"/>
    </source>
</evidence>
<dbReference type="KEGG" id="saal:L336_0668"/>
<reference evidence="8 9" key="1">
    <citation type="journal article" date="2013" name="Nat. Biotechnol.">
        <title>Genome sequences of rare, uncultured bacteria obtained by differential coverage binning of multiple metagenomes.</title>
        <authorList>
            <person name="Albertsen M."/>
            <person name="Hugenholtz P."/>
            <person name="Skarshewski A."/>
            <person name="Nielsen K.L."/>
            <person name="Tyson G.W."/>
            <person name="Nielsen P.H."/>
        </authorList>
    </citation>
    <scope>NUCLEOTIDE SEQUENCE [LARGE SCALE GENOMIC DNA]</scope>
    <source>
        <strain evidence="8">TM71</strain>
    </source>
</reference>
<dbReference type="PROSITE" id="PS51374">
    <property type="entry name" value="NDPK_LIKE"/>
    <property type="match status" value="1"/>
</dbReference>
<evidence type="ECO:0000256" key="5">
    <source>
        <dbReference type="ARBA" id="ARBA00022777"/>
    </source>
</evidence>
<comment type="similarity">
    <text evidence="2 6">Belongs to the NDK family.</text>
</comment>
<keyword evidence="9" id="KW-1185">Reference proteome</keyword>
<proteinExistence type="inferred from homology"/>
<organism evidence="8 9">
    <name type="scientific">Candidatus Saccharimonas aalborgensis</name>
    <dbReference type="NCBI Taxonomy" id="1332188"/>
    <lineage>
        <taxon>Bacteria</taxon>
        <taxon>Candidatus Saccharimonadota</taxon>
        <taxon>Candidatus Saccharimonadia</taxon>
        <taxon>Candidatus Saccharimonadales</taxon>
        <taxon>Candidatus Saccharimonadaceae</taxon>
        <taxon>Candidatus Saccharimonas</taxon>
    </lineage>
</organism>
<name>R4PYQ9_9BACT</name>
<dbReference type="SUPFAM" id="SSF54919">
    <property type="entry name" value="Nucleoside diphosphate kinase, NDK"/>
    <property type="match status" value="1"/>
</dbReference>
<feature type="domain" description="Nucleoside diphosphate kinase-like" evidence="7">
    <location>
        <begin position="4"/>
        <end position="185"/>
    </location>
</feature>
<evidence type="ECO:0000256" key="3">
    <source>
        <dbReference type="ARBA" id="ARBA00012966"/>
    </source>
</evidence>
<dbReference type="Gene3D" id="3.30.70.141">
    <property type="entry name" value="Nucleoside diphosphate kinase-like domain"/>
    <property type="match status" value="1"/>
</dbReference>
<protein>
    <recommendedName>
        <fullName evidence="3">nucleoside-diphosphate kinase</fullName>
        <ecNumber evidence="3">2.7.4.6</ecNumber>
    </recommendedName>
</protein>
<keyword evidence="5 8" id="KW-0418">Kinase</keyword>
<keyword evidence="4 8" id="KW-0808">Transferase</keyword>
<evidence type="ECO:0000256" key="4">
    <source>
        <dbReference type="ARBA" id="ARBA00022679"/>
    </source>
</evidence>
<dbReference type="STRING" id="1332188.L336_0668"/>
<gene>
    <name evidence="8" type="ORF">L336_0668</name>
</gene>
<comment type="caution">
    <text evidence="6">Lacks conserved residue(s) required for the propagation of feature annotation.</text>
</comment>
<evidence type="ECO:0000259" key="7">
    <source>
        <dbReference type="SMART" id="SM00562"/>
    </source>
</evidence>
<dbReference type="GO" id="GO:0004550">
    <property type="term" value="F:nucleoside diphosphate kinase activity"/>
    <property type="evidence" value="ECO:0007669"/>
    <property type="project" value="UniProtKB-EC"/>
</dbReference>
<comment type="cofactor">
    <cofactor evidence="1">
        <name>Mg(2+)</name>
        <dbReference type="ChEBI" id="CHEBI:18420"/>
    </cofactor>
</comment>
<dbReference type="EC" id="2.7.4.6" evidence="3"/>
<dbReference type="PANTHER" id="PTHR11349">
    <property type="entry name" value="NUCLEOSIDE DIPHOSPHATE KINASE"/>
    <property type="match status" value="1"/>
</dbReference>
<dbReference type="Proteomes" id="UP000013893">
    <property type="component" value="Chromosome"/>
</dbReference>
<dbReference type="AlphaFoldDB" id="R4PYQ9"/>
<dbReference type="EMBL" id="CP005957">
    <property type="protein sequence ID" value="AGL62371.1"/>
    <property type="molecule type" value="Genomic_DNA"/>
</dbReference>
<dbReference type="SMART" id="SM00562">
    <property type="entry name" value="NDK"/>
    <property type="match status" value="1"/>
</dbReference>
<evidence type="ECO:0000313" key="9">
    <source>
        <dbReference type="Proteomes" id="UP000013893"/>
    </source>
</evidence>
<evidence type="ECO:0000256" key="6">
    <source>
        <dbReference type="PROSITE-ProRule" id="PRU00706"/>
    </source>
</evidence>
<sequence length="195" mass="22001">MVLMERTLVVMKPDAVQRGIVGEIISRFEKVGLKIIGSKMFIPSRELMDTHYPGDRMEFVEGLGKRTLESYKEMGLDPVTQFGHDDPIKIGAEVRRWLTEFMRSGPVFAFVLEGPHAIEVVRKIVGATLPQKALPGTIRGDYSFDSSYLANSNARPVKNLIHASGNIDEATFEVGLWFDDDELFDYDTIHQAHMK</sequence>
<dbReference type="Pfam" id="PF00334">
    <property type="entry name" value="NDK"/>
    <property type="match status" value="2"/>
</dbReference>
<accession>R4PYQ9</accession>
<dbReference type="PATRIC" id="fig|1332188.3.peg.657"/>
<evidence type="ECO:0000256" key="2">
    <source>
        <dbReference type="ARBA" id="ARBA00008142"/>
    </source>
</evidence>
<dbReference type="InterPro" id="IPR036850">
    <property type="entry name" value="NDK-like_dom_sf"/>
</dbReference>
<dbReference type="HOGENOM" id="CLU_060216_6_3_0"/>
<dbReference type="InterPro" id="IPR034907">
    <property type="entry name" value="NDK-like_dom"/>
</dbReference>
<evidence type="ECO:0000256" key="1">
    <source>
        <dbReference type="ARBA" id="ARBA00001946"/>
    </source>
</evidence>